<reference evidence="2" key="1">
    <citation type="journal article" date="2023" name="Insect Mol. Biol.">
        <title>Genome sequencing provides insights into the evolution of gene families encoding plant cell wall-degrading enzymes in longhorned beetles.</title>
        <authorList>
            <person name="Shin N.R."/>
            <person name="Okamura Y."/>
            <person name="Kirsch R."/>
            <person name="Pauchet Y."/>
        </authorList>
    </citation>
    <scope>NUCLEOTIDE SEQUENCE</scope>
    <source>
        <strain evidence="2">AMC_N1</strain>
    </source>
</reference>
<dbReference type="AlphaFoldDB" id="A0AAV8YXZ0"/>
<proteinExistence type="predicted"/>
<evidence type="ECO:0000313" key="3">
    <source>
        <dbReference type="Proteomes" id="UP001162162"/>
    </source>
</evidence>
<evidence type="ECO:0000259" key="1">
    <source>
        <dbReference type="Pfam" id="PF23135"/>
    </source>
</evidence>
<dbReference type="EMBL" id="JAPWTK010000036">
    <property type="protein sequence ID" value="KAJ8955758.1"/>
    <property type="molecule type" value="Genomic_DNA"/>
</dbReference>
<name>A0AAV8YXZ0_9CUCU</name>
<dbReference type="Pfam" id="PF23135">
    <property type="entry name" value="TRI4_N"/>
    <property type="match status" value="1"/>
</dbReference>
<keyword evidence="3" id="KW-1185">Reference proteome</keyword>
<dbReference type="InterPro" id="IPR056994">
    <property type="entry name" value="TRI4_N"/>
</dbReference>
<comment type="caution">
    <text evidence="2">The sequence shown here is derived from an EMBL/GenBank/DDBJ whole genome shotgun (WGS) entry which is preliminary data.</text>
</comment>
<sequence>MNDVAKNKPLVDYLKVILKSDVSNDIVSYISSIQHEDDYEEFMENILDKNNSAHLRSYHGIKDIIFGRKNQKAK</sequence>
<evidence type="ECO:0000313" key="2">
    <source>
        <dbReference type="EMBL" id="KAJ8955758.1"/>
    </source>
</evidence>
<organism evidence="2 3">
    <name type="scientific">Aromia moschata</name>
    <dbReference type="NCBI Taxonomy" id="1265417"/>
    <lineage>
        <taxon>Eukaryota</taxon>
        <taxon>Metazoa</taxon>
        <taxon>Ecdysozoa</taxon>
        <taxon>Arthropoda</taxon>
        <taxon>Hexapoda</taxon>
        <taxon>Insecta</taxon>
        <taxon>Pterygota</taxon>
        <taxon>Neoptera</taxon>
        <taxon>Endopterygota</taxon>
        <taxon>Coleoptera</taxon>
        <taxon>Polyphaga</taxon>
        <taxon>Cucujiformia</taxon>
        <taxon>Chrysomeloidea</taxon>
        <taxon>Cerambycidae</taxon>
        <taxon>Cerambycinae</taxon>
        <taxon>Callichromatini</taxon>
        <taxon>Aromia</taxon>
    </lineage>
</organism>
<accession>A0AAV8YXZ0</accession>
<gene>
    <name evidence="2" type="ORF">NQ318_008632</name>
</gene>
<feature type="domain" description="Activating signal cointegrator 1 N-terminal" evidence="1">
    <location>
        <begin position="11"/>
        <end position="54"/>
    </location>
</feature>
<dbReference type="Proteomes" id="UP001162162">
    <property type="component" value="Unassembled WGS sequence"/>
</dbReference>
<protein>
    <recommendedName>
        <fullName evidence="1">Activating signal cointegrator 1 N-terminal domain-containing protein</fullName>
    </recommendedName>
</protein>